<dbReference type="InterPro" id="IPR037455">
    <property type="entry name" value="LucA/IucC-like"/>
</dbReference>
<evidence type="ECO:0000313" key="5">
    <source>
        <dbReference type="Proteomes" id="UP000325788"/>
    </source>
</evidence>
<comment type="caution">
    <text evidence="4">The sequence shown here is derived from an EMBL/GenBank/DDBJ whole genome shotgun (WGS) entry which is preliminary data.</text>
</comment>
<dbReference type="PANTHER" id="PTHR34384">
    <property type="entry name" value="L-2,3-DIAMINOPROPANOATE--CITRATE LIGASE"/>
    <property type="match status" value="1"/>
</dbReference>
<evidence type="ECO:0000259" key="3">
    <source>
        <dbReference type="Pfam" id="PF06276"/>
    </source>
</evidence>
<dbReference type="AlphaFoldDB" id="A0A5N4W857"/>
<evidence type="ECO:0000313" key="4">
    <source>
        <dbReference type="EMBL" id="KAB1851679.1"/>
    </source>
</evidence>
<dbReference type="GO" id="GO:0016881">
    <property type="term" value="F:acid-amino acid ligase activity"/>
    <property type="evidence" value="ECO:0007669"/>
    <property type="project" value="UniProtKB-ARBA"/>
</dbReference>
<gene>
    <name evidence="4" type="ORF">F4W09_16195</name>
</gene>
<feature type="domain" description="Aerobactin siderophore biosynthesis IucA/IucC N-terminal" evidence="2">
    <location>
        <begin position="158"/>
        <end position="404"/>
    </location>
</feature>
<accession>A0A5N4W857</accession>
<name>A0A5N4W857_9GAMM</name>
<protein>
    <submittedName>
        <fullName evidence="4">IucA/IucC family siderophore biosynthesis protein</fullName>
    </submittedName>
</protein>
<dbReference type="PANTHER" id="PTHR34384:SF6">
    <property type="entry name" value="STAPHYLOFERRIN B SYNTHASE"/>
    <property type="match status" value="1"/>
</dbReference>
<dbReference type="RefSeq" id="WP_151505389.1">
    <property type="nucleotide sequence ID" value="NZ_VXLD01000019.1"/>
</dbReference>
<comment type="pathway">
    <text evidence="1">Siderophore biosynthesis.</text>
</comment>
<evidence type="ECO:0000259" key="2">
    <source>
        <dbReference type="Pfam" id="PF04183"/>
    </source>
</evidence>
<dbReference type="Proteomes" id="UP000325788">
    <property type="component" value="Unassembled WGS sequence"/>
</dbReference>
<organism evidence="4 5">
    <name type="scientific">Acinetobacter tandoii</name>
    <dbReference type="NCBI Taxonomy" id="202954"/>
    <lineage>
        <taxon>Bacteria</taxon>
        <taxon>Pseudomonadati</taxon>
        <taxon>Pseudomonadota</taxon>
        <taxon>Gammaproteobacteria</taxon>
        <taxon>Moraxellales</taxon>
        <taxon>Moraxellaceae</taxon>
        <taxon>Acinetobacter</taxon>
    </lineage>
</organism>
<dbReference type="Gene3D" id="6.10.250.3370">
    <property type="match status" value="1"/>
</dbReference>
<proteinExistence type="predicted"/>
<sequence length="616" mass="70880">MGHLHPTLTNKNNASYVATLAWQQPDQTAINKVEQRVIKQLLQALIFEEVIDAKFENDVFIIQAFDQNQKEIQYRAAGKRYLSFGLVRLDEQEVIRQDHAGQQSATQLNQVIEEIVRAIPNAAKLEDFIYELKRTFIHDVQSQHCQNQFQLPATQYNYDVLETYLMDGHPYHPCYKSRVGFSLQDNLKYGVEYAQPIHLVWLAIHHSLLSENASKSIHAEQFLQQQLTEQDQALFAQTLKAQDLNTSEYTWLPVHPWQWENTLVHTFFEEIAKQKIVYLGHGSDAYIAQQSLRTLTNLQHPEKPYIKLAMSLTNTSSSRILAAHAAMNGPLITDWLQRLIENSELAKSLDFAILREVHATAVDFSKLPASHAKQAYGTIGSLWRESVHAYLKPEEDAIPLNGVSHVQRDGQLLIQPWLEKYGTEAWLTQFLSVVIQPILFLLHAEGIGSESHGQNIILVHKNGWPTRIILKDFHDGVRFSPEHLTHPHEYPQLHALPAEHAKANRMSFILTDDLNAVRDFSCACLFFVALSDIAMTLQQKINFPEQHFWQIAANIIHHFQQQNPEHQNRYEKFDVFAAQFCIESLTKRRLFGDGEVQLRLVNNPLYQFRKPTAEEG</sequence>
<dbReference type="Gene3D" id="1.10.510.40">
    <property type="match status" value="1"/>
</dbReference>
<dbReference type="GO" id="GO:0019290">
    <property type="term" value="P:siderophore biosynthetic process"/>
    <property type="evidence" value="ECO:0007669"/>
    <property type="project" value="InterPro"/>
</dbReference>
<reference evidence="4 5" key="1">
    <citation type="submission" date="2019-09" db="EMBL/GenBank/DDBJ databases">
        <title>Draft genome sequence of Acinetobacter tandoii W4-4-4 isolated from environmental water sample.</title>
        <authorList>
            <person name="Wee S.K."/>
            <person name="Yan B."/>
            <person name="Mustaffa S.B."/>
            <person name="Yap E.P.H."/>
        </authorList>
    </citation>
    <scope>NUCLEOTIDE SEQUENCE [LARGE SCALE GENOMIC DNA]</scope>
    <source>
        <strain evidence="4 5">W4-4-4</strain>
    </source>
</reference>
<dbReference type="EMBL" id="VXLD01000019">
    <property type="protein sequence ID" value="KAB1851679.1"/>
    <property type="molecule type" value="Genomic_DNA"/>
</dbReference>
<dbReference type="InterPro" id="IPR022770">
    <property type="entry name" value="IucA/IucC-like_C"/>
</dbReference>
<dbReference type="Pfam" id="PF04183">
    <property type="entry name" value="IucA_IucC"/>
    <property type="match status" value="1"/>
</dbReference>
<evidence type="ECO:0000256" key="1">
    <source>
        <dbReference type="ARBA" id="ARBA00004924"/>
    </source>
</evidence>
<dbReference type="InterPro" id="IPR007310">
    <property type="entry name" value="Aerobactin_biosyn_IucA/IucC_N"/>
</dbReference>
<feature type="domain" description="Aerobactin siderophore biosynthesis IucA/IucC-like C-terminal" evidence="3">
    <location>
        <begin position="424"/>
        <end position="595"/>
    </location>
</feature>
<dbReference type="Pfam" id="PF06276">
    <property type="entry name" value="FhuF"/>
    <property type="match status" value="1"/>
</dbReference>